<reference evidence="1 2" key="1">
    <citation type="journal article" date="2014" name="BMC Genomics">
        <title>Genome sequencing of four Aureobasidium pullulans varieties: biotechnological potential, stress tolerance, and description of new species.</title>
        <authorList>
            <person name="Gostin Ar C."/>
            <person name="Ohm R.A."/>
            <person name="Kogej T."/>
            <person name="Sonjak S."/>
            <person name="Turk M."/>
            <person name="Zajc J."/>
            <person name="Zalar P."/>
            <person name="Grube M."/>
            <person name="Sun H."/>
            <person name="Han J."/>
            <person name="Sharma A."/>
            <person name="Chiniquy J."/>
            <person name="Ngan C.Y."/>
            <person name="Lipzen A."/>
            <person name="Barry K."/>
            <person name="Grigoriev I.V."/>
            <person name="Gunde-Cimerman N."/>
        </authorList>
    </citation>
    <scope>NUCLEOTIDE SEQUENCE [LARGE SCALE GENOMIC DNA]</scope>
    <source>
        <strain evidence="1 2">CBS 147.97</strain>
    </source>
</reference>
<organism evidence="1 2">
    <name type="scientific">Aureobasidium namibiae CBS 147.97</name>
    <dbReference type="NCBI Taxonomy" id="1043004"/>
    <lineage>
        <taxon>Eukaryota</taxon>
        <taxon>Fungi</taxon>
        <taxon>Dikarya</taxon>
        <taxon>Ascomycota</taxon>
        <taxon>Pezizomycotina</taxon>
        <taxon>Dothideomycetes</taxon>
        <taxon>Dothideomycetidae</taxon>
        <taxon>Dothideales</taxon>
        <taxon>Saccotheciaceae</taxon>
        <taxon>Aureobasidium</taxon>
    </lineage>
</organism>
<dbReference type="PANTHER" id="PTHR34822:SF1">
    <property type="entry name" value="GRPB FAMILY PROTEIN"/>
    <property type="match status" value="1"/>
</dbReference>
<dbReference type="HOGENOM" id="CLU_086407_1_0_1"/>
<dbReference type="SUPFAM" id="SSF81301">
    <property type="entry name" value="Nucleotidyltransferase"/>
    <property type="match status" value="1"/>
</dbReference>
<accession>A0A074WEH6</accession>
<dbReference type="AlphaFoldDB" id="A0A074WEH6"/>
<dbReference type="GeneID" id="25413881"/>
<gene>
    <name evidence="1" type="ORF">M436DRAFT_65547</name>
</gene>
<dbReference type="InterPro" id="IPR007344">
    <property type="entry name" value="GrpB/CoaE"/>
</dbReference>
<dbReference type="OrthoDB" id="630895at2759"/>
<dbReference type="Gene3D" id="3.30.460.10">
    <property type="entry name" value="Beta Polymerase, domain 2"/>
    <property type="match status" value="1"/>
</dbReference>
<dbReference type="InterPro" id="IPR043519">
    <property type="entry name" value="NT_sf"/>
</dbReference>
<dbReference type="Proteomes" id="UP000027730">
    <property type="component" value="Unassembled WGS sequence"/>
</dbReference>
<proteinExistence type="predicted"/>
<dbReference type="PANTHER" id="PTHR34822">
    <property type="entry name" value="GRPB DOMAIN PROTEIN (AFU_ORTHOLOGUE AFUA_1G01530)"/>
    <property type="match status" value="1"/>
</dbReference>
<keyword evidence="2" id="KW-1185">Reference proteome</keyword>
<sequence length="204" mass="23251">MAPPTIAEIIKNTEFKPELVQRIAFRDTQPTLKVVPYNPEWPKIFASIKQQIITALGNDSVIAVHHTGSTSIPDLPAKPIIDIDLVVRDITAESEYVAPLEAAGFRFLLREPHWHGHRFFYAYVPYAVNLHVWGPDSPEVVRHRIFRERILGNAEDKAAYVEAKMMAAEQIGEKGGDMQDYNDLKEDTIRKILKNAFRELGYIE</sequence>
<protein>
    <submittedName>
        <fullName evidence="1">UPF0157-domain-containing protein</fullName>
    </submittedName>
</protein>
<dbReference type="EMBL" id="KL584714">
    <property type="protein sequence ID" value="KEQ71418.1"/>
    <property type="molecule type" value="Genomic_DNA"/>
</dbReference>
<dbReference type="STRING" id="1043004.A0A074WEH6"/>
<dbReference type="Pfam" id="PF04229">
    <property type="entry name" value="GrpB"/>
    <property type="match status" value="1"/>
</dbReference>
<name>A0A074WEH6_9PEZI</name>
<dbReference type="RefSeq" id="XP_013425590.1">
    <property type="nucleotide sequence ID" value="XM_013570136.1"/>
</dbReference>
<evidence type="ECO:0000313" key="2">
    <source>
        <dbReference type="Proteomes" id="UP000027730"/>
    </source>
</evidence>
<evidence type="ECO:0000313" key="1">
    <source>
        <dbReference type="EMBL" id="KEQ71418.1"/>
    </source>
</evidence>